<feature type="transmembrane region" description="Helical" evidence="1">
    <location>
        <begin position="77"/>
        <end position="97"/>
    </location>
</feature>
<evidence type="ECO:0008006" key="4">
    <source>
        <dbReference type="Google" id="ProtNLM"/>
    </source>
</evidence>
<gene>
    <name evidence="2" type="ORF">GCM10008096_14650</name>
</gene>
<evidence type="ECO:0000256" key="1">
    <source>
        <dbReference type="SAM" id="Phobius"/>
    </source>
</evidence>
<dbReference type="EMBL" id="BMXK01000005">
    <property type="protein sequence ID" value="GHD05567.1"/>
    <property type="molecule type" value="Genomic_DNA"/>
</dbReference>
<dbReference type="RefSeq" id="WP_189349478.1">
    <property type="nucleotide sequence ID" value="NZ_BMXK01000005.1"/>
</dbReference>
<keyword evidence="1" id="KW-0472">Membrane</keyword>
<feature type="transmembrane region" description="Helical" evidence="1">
    <location>
        <begin position="194"/>
        <end position="214"/>
    </location>
</feature>
<feature type="transmembrane region" description="Helical" evidence="1">
    <location>
        <begin position="6"/>
        <end position="24"/>
    </location>
</feature>
<keyword evidence="3" id="KW-1185">Reference proteome</keyword>
<sequence>MGVFVPLQVFALLVALPWALAWFGRSAAWVEGRKRGWPPLFFFAGWCMAEGAALHYLVTPYGSNEEPLLNWPLLDDFTTILGFGGTLLGLVGWLVWWPRFLLPGWVQERLKAGDPVRTARPLAEVQHLMTKPQNLEPDFTPTIEQLSLPTTIRVKTARWWFGGLFCCLGALMMLSVLFGIPADAYSEPSGSLGVLRLLSIVGLPLTLWLAVYYLRGAVRPDHITLSSTGVRATSWGLVWDEIEEVEVKGDPTSHKGQVIVRPELVAFSRERENNKWLSGRPLRLGGLASDQPYLRFQPGTDIMPGTLAEIIRQLRDWRRVESDHQQDDGFTHD</sequence>
<dbReference type="Proteomes" id="UP000642819">
    <property type="component" value="Unassembled WGS sequence"/>
</dbReference>
<feature type="transmembrane region" description="Helical" evidence="1">
    <location>
        <begin position="36"/>
        <end position="57"/>
    </location>
</feature>
<keyword evidence="1" id="KW-0812">Transmembrane</keyword>
<comment type="caution">
    <text evidence="2">The sequence shown here is derived from an EMBL/GenBank/DDBJ whole genome shotgun (WGS) entry which is preliminary data.</text>
</comment>
<feature type="transmembrane region" description="Helical" evidence="1">
    <location>
        <begin position="159"/>
        <end position="182"/>
    </location>
</feature>
<accession>A0ABQ3GGP3</accession>
<name>A0ABQ3GGP3_9MICC</name>
<evidence type="ECO:0000313" key="3">
    <source>
        <dbReference type="Proteomes" id="UP000642819"/>
    </source>
</evidence>
<protein>
    <recommendedName>
        <fullName evidence="4">PH domain-containing protein</fullName>
    </recommendedName>
</protein>
<reference evidence="3" key="1">
    <citation type="journal article" date="2019" name="Int. J. Syst. Evol. Microbiol.">
        <title>The Global Catalogue of Microorganisms (GCM) 10K type strain sequencing project: providing services to taxonomists for standard genome sequencing and annotation.</title>
        <authorList>
            <consortium name="The Broad Institute Genomics Platform"/>
            <consortium name="The Broad Institute Genome Sequencing Center for Infectious Disease"/>
            <person name="Wu L."/>
            <person name="Ma J."/>
        </authorList>
    </citation>
    <scope>NUCLEOTIDE SEQUENCE [LARGE SCALE GENOMIC DNA]</scope>
    <source>
        <strain evidence="3">KCTC 19466</strain>
    </source>
</reference>
<proteinExistence type="predicted"/>
<evidence type="ECO:0000313" key="2">
    <source>
        <dbReference type="EMBL" id="GHD05567.1"/>
    </source>
</evidence>
<organism evidence="2 3">
    <name type="scientific">Zhihengliuella salsuginis</name>
    <dbReference type="NCBI Taxonomy" id="578222"/>
    <lineage>
        <taxon>Bacteria</taxon>
        <taxon>Bacillati</taxon>
        <taxon>Actinomycetota</taxon>
        <taxon>Actinomycetes</taxon>
        <taxon>Micrococcales</taxon>
        <taxon>Micrococcaceae</taxon>
        <taxon>Zhihengliuella</taxon>
    </lineage>
</organism>
<keyword evidence="1" id="KW-1133">Transmembrane helix</keyword>